<evidence type="ECO:0000313" key="2">
    <source>
        <dbReference type="Proteomes" id="UP000218335"/>
    </source>
</evidence>
<accession>A0A2A4GXI9</accession>
<organism evidence="1 2">
    <name type="scientific">Staphylococcus delphini</name>
    <dbReference type="NCBI Taxonomy" id="53344"/>
    <lineage>
        <taxon>Bacteria</taxon>
        <taxon>Bacillati</taxon>
        <taxon>Bacillota</taxon>
        <taxon>Bacilli</taxon>
        <taxon>Bacillales</taxon>
        <taxon>Staphylococcaceae</taxon>
        <taxon>Staphylococcus</taxon>
        <taxon>Staphylococcus intermedius group</taxon>
    </lineage>
</organism>
<name>A0A2A4GXI9_9STAP</name>
<reference evidence="1 2" key="1">
    <citation type="journal article" date="2017" name="PLoS ONE">
        <title>Development of a real-time PCR for detection of Staphylococcus pseudintermedius using a novel automated comparison of whole-genome sequences.</title>
        <authorList>
            <person name="Verstappen K.M."/>
            <person name="Huijbregts L."/>
            <person name="Spaninks M."/>
            <person name="Wagenaar J.A."/>
            <person name="Fluit A.C."/>
            <person name="Duim B."/>
        </authorList>
    </citation>
    <scope>NUCLEOTIDE SEQUENCE [LARGE SCALE GENOMIC DNA]</scope>
    <source>
        <strain evidence="1 2">215070706401-1</strain>
    </source>
</reference>
<dbReference type="InterPro" id="IPR010982">
    <property type="entry name" value="Lambda_DNA-bd_dom_sf"/>
</dbReference>
<evidence type="ECO:0000313" key="1">
    <source>
        <dbReference type="EMBL" id="PCF55163.1"/>
    </source>
</evidence>
<dbReference type="AlphaFoldDB" id="A0A2A4GXI9"/>
<dbReference type="GO" id="GO:0003677">
    <property type="term" value="F:DNA binding"/>
    <property type="evidence" value="ECO:0007669"/>
    <property type="project" value="InterPro"/>
</dbReference>
<protein>
    <recommendedName>
        <fullName evidence="3">Transcriptional regulator</fullName>
    </recommendedName>
</protein>
<dbReference type="SUPFAM" id="SSF47413">
    <property type="entry name" value="lambda repressor-like DNA-binding domains"/>
    <property type="match status" value="1"/>
</dbReference>
<dbReference type="EMBL" id="MWUU01000008">
    <property type="protein sequence ID" value="PCF55163.1"/>
    <property type="molecule type" value="Genomic_DNA"/>
</dbReference>
<proteinExistence type="predicted"/>
<comment type="caution">
    <text evidence="1">The sequence shown here is derived from an EMBL/GenBank/DDBJ whole genome shotgun (WGS) entry which is preliminary data.</text>
</comment>
<gene>
    <name evidence="1" type="ORF">B5C08_07200</name>
</gene>
<sequence length="76" mass="8508">MLGMSQSEMASIMKISLQSYSKKENGKVAFKDSEKILFKSLLSPIFKNITIDEIFFANKLSEVEKGVNANDNTSIE</sequence>
<dbReference type="Gene3D" id="1.10.260.40">
    <property type="entry name" value="lambda repressor-like DNA-binding domains"/>
    <property type="match status" value="1"/>
</dbReference>
<dbReference type="Proteomes" id="UP000218335">
    <property type="component" value="Unassembled WGS sequence"/>
</dbReference>
<evidence type="ECO:0008006" key="3">
    <source>
        <dbReference type="Google" id="ProtNLM"/>
    </source>
</evidence>